<proteinExistence type="predicted"/>
<accession>A0A7C2PF23</accession>
<dbReference type="SUPFAM" id="SSF52266">
    <property type="entry name" value="SGNH hydrolase"/>
    <property type="match status" value="1"/>
</dbReference>
<evidence type="ECO:0000313" key="2">
    <source>
        <dbReference type="EMBL" id="HEN13957.1"/>
    </source>
</evidence>
<evidence type="ECO:0008006" key="3">
    <source>
        <dbReference type="Google" id="ProtNLM"/>
    </source>
</evidence>
<feature type="compositionally biased region" description="Polar residues" evidence="1">
    <location>
        <begin position="359"/>
        <end position="372"/>
    </location>
</feature>
<sequence>MRNLIGAIVALAGLLALTEVGLRIARLTNPVAAKSPDTICPLATPSAVTGWELQPAARETIDTDAGVRVDFRTNSLGLRGAEIVVPKPSGVYRILCLGDEALLAPALPEEATFPHQLQTRLQGTTRYAIEVHNAGLPHGCPETARLHLQHRLLSLQPDLVILQVHAGNIAADQAQRRWLVRNRQGQALVCAHPELRSPPQALPVSDWRREFALFDWAWSQAGRSWTQDQPQPASQRAQPSETELKQMLEPIAPLAALCQSVSAAFVVYLTPVSERESRQELAAGLTIHAAIFQWVSQRQMAIVDGGSALRSPGDFLQSPSGWSAAGQSQLAERLALQIVQNLRGPWSSPYLSPAVIPANHSQPARQAATSSTPPGPAR</sequence>
<reference evidence="2" key="1">
    <citation type="journal article" date="2020" name="mSystems">
        <title>Genome- and Community-Level Interaction Insights into Carbon Utilization and Element Cycling Functions of Hydrothermarchaeota in Hydrothermal Sediment.</title>
        <authorList>
            <person name="Zhou Z."/>
            <person name="Liu Y."/>
            <person name="Xu W."/>
            <person name="Pan J."/>
            <person name="Luo Z.H."/>
            <person name="Li M."/>
        </authorList>
    </citation>
    <scope>NUCLEOTIDE SEQUENCE [LARGE SCALE GENOMIC DNA]</scope>
    <source>
        <strain evidence="2">SpSt-339</strain>
    </source>
</reference>
<protein>
    <recommendedName>
        <fullName evidence="3">SGNH/GDSL hydrolase family protein</fullName>
    </recommendedName>
</protein>
<name>A0A7C2PF23_9PLAN</name>
<dbReference type="AlphaFoldDB" id="A0A7C2PF23"/>
<feature type="region of interest" description="Disordered" evidence="1">
    <location>
        <begin position="359"/>
        <end position="378"/>
    </location>
</feature>
<dbReference type="EMBL" id="DSOK01000017">
    <property type="protein sequence ID" value="HEN13957.1"/>
    <property type="molecule type" value="Genomic_DNA"/>
</dbReference>
<organism evidence="2">
    <name type="scientific">Schlesneria paludicola</name>
    <dbReference type="NCBI Taxonomy" id="360056"/>
    <lineage>
        <taxon>Bacteria</taxon>
        <taxon>Pseudomonadati</taxon>
        <taxon>Planctomycetota</taxon>
        <taxon>Planctomycetia</taxon>
        <taxon>Planctomycetales</taxon>
        <taxon>Planctomycetaceae</taxon>
        <taxon>Schlesneria</taxon>
    </lineage>
</organism>
<evidence type="ECO:0000256" key="1">
    <source>
        <dbReference type="SAM" id="MobiDB-lite"/>
    </source>
</evidence>
<comment type="caution">
    <text evidence="2">The sequence shown here is derived from an EMBL/GenBank/DDBJ whole genome shotgun (WGS) entry which is preliminary data.</text>
</comment>
<gene>
    <name evidence="2" type="ORF">ENQ76_00615</name>
</gene>